<dbReference type="NCBIfam" id="NF001490">
    <property type="entry name" value="PRK00346.1-4"/>
    <property type="match status" value="1"/>
</dbReference>
<comment type="caution">
    <text evidence="11">The sequence shown here is derived from an EMBL/GenBank/DDBJ whole genome shotgun (WGS) entry which is preliminary data.</text>
</comment>
<comment type="catalytic activity">
    <reaction evidence="1 9">
        <text>a ribonucleoside 5'-phosphate + H2O = a ribonucleoside + phosphate</text>
        <dbReference type="Rhea" id="RHEA:12484"/>
        <dbReference type="ChEBI" id="CHEBI:15377"/>
        <dbReference type="ChEBI" id="CHEBI:18254"/>
        <dbReference type="ChEBI" id="CHEBI:43474"/>
        <dbReference type="ChEBI" id="CHEBI:58043"/>
        <dbReference type="EC" id="3.1.3.5"/>
    </reaction>
</comment>
<dbReference type="NCBIfam" id="TIGR00087">
    <property type="entry name" value="surE"/>
    <property type="match status" value="1"/>
</dbReference>
<evidence type="ECO:0000256" key="2">
    <source>
        <dbReference type="ARBA" id="ARBA00001946"/>
    </source>
</evidence>
<keyword evidence="7 9" id="KW-0547">Nucleotide-binding</keyword>
<dbReference type="Gene3D" id="3.40.1210.10">
    <property type="entry name" value="Survival protein SurE-like phosphatase/nucleotidase"/>
    <property type="match status" value="1"/>
</dbReference>
<evidence type="ECO:0000256" key="7">
    <source>
        <dbReference type="ARBA" id="ARBA00022741"/>
    </source>
</evidence>
<evidence type="ECO:0000256" key="8">
    <source>
        <dbReference type="ARBA" id="ARBA00022801"/>
    </source>
</evidence>
<organism evidence="11 12">
    <name type="scientific">Candidatus Zymogenus saltonus</name>
    <dbReference type="NCBI Taxonomy" id="2844893"/>
    <lineage>
        <taxon>Bacteria</taxon>
        <taxon>Deltaproteobacteria</taxon>
        <taxon>Candidatus Zymogenia</taxon>
        <taxon>Candidatus Zymogeniales</taxon>
        <taxon>Candidatus Zymogenaceae</taxon>
        <taxon>Candidatus Zymogenus</taxon>
    </lineage>
</organism>
<evidence type="ECO:0000256" key="6">
    <source>
        <dbReference type="ARBA" id="ARBA00022723"/>
    </source>
</evidence>
<dbReference type="InterPro" id="IPR030048">
    <property type="entry name" value="SurE"/>
</dbReference>
<keyword evidence="5 9" id="KW-0963">Cytoplasm</keyword>
<dbReference type="GO" id="GO:0000166">
    <property type="term" value="F:nucleotide binding"/>
    <property type="evidence" value="ECO:0007669"/>
    <property type="project" value="UniProtKB-KW"/>
</dbReference>
<comment type="similarity">
    <text evidence="4 9">Belongs to the SurE nucleotidase family.</text>
</comment>
<comment type="function">
    <text evidence="9">Nucleotidase that shows phosphatase activity on nucleoside 5'-monophosphates.</text>
</comment>
<evidence type="ECO:0000313" key="12">
    <source>
        <dbReference type="Proteomes" id="UP000809273"/>
    </source>
</evidence>
<evidence type="ECO:0000256" key="3">
    <source>
        <dbReference type="ARBA" id="ARBA00004496"/>
    </source>
</evidence>
<feature type="domain" description="Survival protein SurE-like phosphatase/nucleotidase" evidence="10">
    <location>
        <begin position="3"/>
        <end position="183"/>
    </location>
</feature>
<dbReference type="Pfam" id="PF01975">
    <property type="entry name" value="SurE"/>
    <property type="match status" value="1"/>
</dbReference>
<dbReference type="GO" id="GO:0008253">
    <property type="term" value="F:5'-nucleotidase activity"/>
    <property type="evidence" value="ECO:0007669"/>
    <property type="project" value="UniProtKB-UniRule"/>
</dbReference>
<evidence type="ECO:0000256" key="4">
    <source>
        <dbReference type="ARBA" id="ARBA00011062"/>
    </source>
</evidence>
<comment type="cofactor">
    <cofactor evidence="2">
        <name>Mg(2+)</name>
        <dbReference type="ChEBI" id="CHEBI:18420"/>
    </cofactor>
</comment>
<comment type="cofactor">
    <cofactor evidence="9">
        <name>a divalent metal cation</name>
        <dbReference type="ChEBI" id="CHEBI:60240"/>
    </cofactor>
    <text evidence="9">Binds 1 divalent metal cation per subunit.</text>
</comment>
<keyword evidence="8 9" id="KW-0378">Hydrolase</keyword>
<gene>
    <name evidence="9 11" type="primary">surE</name>
    <name evidence="11" type="ORF">JW984_16270</name>
</gene>
<protein>
    <recommendedName>
        <fullName evidence="9">5'-nucleotidase SurE</fullName>
        <ecNumber evidence="9">3.1.3.5</ecNumber>
    </recommendedName>
    <alternativeName>
        <fullName evidence="9">Nucleoside 5'-monophosphate phosphohydrolase</fullName>
    </alternativeName>
</protein>
<evidence type="ECO:0000256" key="5">
    <source>
        <dbReference type="ARBA" id="ARBA00022490"/>
    </source>
</evidence>
<dbReference type="FunFam" id="3.40.1210.10:FF:000001">
    <property type="entry name" value="5'/3'-nucleotidase SurE"/>
    <property type="match status" value="1"/>
</dbReference>
<dbReference type="HAMAP" id="MF_00060">
    <property type="entry name" value="SurE"/>
    <property type="match status" value="1"/>
</dbReference>
<dbReference type="GO" id="GO:0004309">
    <property type="term" value="F:exopolyphosphatase activity"/>
    <property type="evidence" value="ECO:0007669"/>
    <property type="project" value="TreeGrafter"/>
</dbReference>
<dbReference type="GO" id="GO:0005737">
    <property type="term" value="C:cytoplasm"/>
    <property type="evidence" value="ECO:0007669"/>
    <property type="project" value="UniProtKB-SubCell"/>
</dbReference>
<dbReference type="PANTHER" id="PTHR30457:SF12">
    <property type="entry name" value="5'_3'-NUCLEOTIDASE SURE"/>
    <property type="match status" value="1"/>
</dbReference>
<accession>A0A9D8KJR5</accession>
<name>A0A9D8KJR5_9DELT</name>
<feature type="binding site" evidence="9">
    <location>
        <position position="91"/>
    </location>
    <ligand>
        <name>a divalent metal cation</name>
        <dbReference type="ChEBI" id="CHEBI:60240"/>
    </ligand>
</feature>
<dbReference type="AlphaFoldDB" id="A0A9D8KJR5"/>
<dbReference type="Proteomes" id="UP000809273">
    <property type="component" value="Unassembled WGS sequence"/>
</dbReference>
<dbReference type="PANTHER" id="PTHR30457">
    <property type="entry name" value="5'-NUCLEOTIDASE SURE"/>
    <property type="match status" value="1"/>
</dbReference>
<comment type="subcellular location">
    <subcellularLocation>
        <location evidence="3 9">Cytoplasm</location>
    </subcellularLocation>
</comment>
<reference evidence="11" key="2">
    <citation type="submission" date="2021-01" db="EMBL/GenBank/DDBJ databases">
        <authorList>
            <person name="Hahn C.R."/>
            <person name="Youssef N.H."/>
            <person name="Elshahed M."/>
        </authorList>
    </citation>
    <scope>NUCLEOTIDE SEQUENCE</scope>
    <source>
        <strain evidence="11">Zod_Metabat.24</strain>
    </source>
</reference>
<feature type="binding site" evidence="9">
    <location>
        <position position="9"/>
    </location>
    <ligand>
        <name>a divalent metal cation</name>
        <dbReference type="ChEBI" id="CHEBI:60240"/>
    </ligand>
</feature>
<keyword evidence="6 9" id="KW-0479">Metal-binding</keyword>
<dbReference type="EMBL" id="JAFGIX010000087">
    <property type="protein sequence ID" value="MBN1574752.1"/>
    <property type="molecule type" value="Genomic_DNA"/>
</dbReference>
<dbReference type="SUPFAM" id="SSF64167">
    <property type="entry name" value="SurE-like"/>
    <property type="match status" value="1"/>
</dbReference>
<dbReference type="EC" id="3.1.3.5" evidence="9"/>
<dbReference type="GO" id="GO:0008254">
    <property type="term" value="F:3'-nucleotidase activity"/>
    <property type="evidence" value="ECO:0007669"/>
    <property type="project" value="TreeGrafter"/>
</dbReference>
<feature type="binding site" evidence="9">
    <location>
        <position position="39"/>
    </location>
    <ligand>
        <name>a divalent metal cation</name>
        <dbReference type="ChEBI" id="CHEBI:60240"/>
    </ligand>
</feature>
<evidence type="ECO:0000256" key="1">
    <source>
        <dbReference type="ARBA" id="ARBA00000815"/>
    </source>
</evidence>
<sequence>MNILISNDDGIDAPGIKKLAEKLEEDHEIFIVAPTDEKSASSHSLTLKRPLTVRQRSNNYFAVDGTPADCVNLAVNSILKRRPDLVLSGINHGANLGEDIFYSGTVSAAMEGLLLGVPSIAFSFEMRNSSDFAPAAEFASRLIKYVQKWGLMRDTVLNVNVPDRIIERETIYMITKQGRRIYSGAVEERTDFSGVKFYTIGSKEIKVEEDLDSDFFAVNSGYVSITPLHLDLTNYSSIMELKDWKV</sequence>
<reference evidence="11" key="1">
    <citation type="journal article" date="2021" name="Environ. Microbiol.">
        <title>Genomic characterization of three novel Desulfobacterota classes expand the metabolic and phylogenetic diversity of the phylum.</title>
        <authorList>
            <person name="Murphy C.L."/>
            <person name="Biggerstaff J."/>
            <person name="Eichhorn A."/>
            <person name="Ewing E."/>
            <person name="Shahan R."/>
            <person name="Soriano D."/>
            <person name="Stewart S."/>
            <person name="VanMol K."/>
            <person name="Walker R."/>
            <person name="Walters P."/>
            <person name="Elshahed M.S."/>
            <person name="Youssef N.H."/>
        </authorList>
    </citation>
    <scope>NUCLEOTIDE SEQUENCE</scope>
    <source>
        <strain evidence="11">Zod_Metabat.24</strain>
    </source>
</reference>
<evidence type="ECO:0000259" key="10">
    <source>
        <dbReference type="Pfam" id="PF01975"/>
    </source>
</evidence>
<evidence type="ECO:0000313" key="11">
    <source>
        <dbReference type="EMBL" id="MBN1574752.1"/>
    </source>
</evidence>
<dbReference type="GO" id="GO:0046872">
    <property type="term" value="F:metal ion binding"/>
    <property type="evidence" value="ECO:0007669"/>
    <property type="project" value="UniProtKB-UniRule"/>
</dbReference>
<dbReference type="InterPro" id="IPR002828">
    <property type="entry name" value="SurE-like_Pase/nucleotidase"/>
</dbReference>
<feature type="binding site" evidence="9">
    <location>
        <position position="8"/>
    </location>
    <ligand>
        <name>a divalent metal cation</name>
        <dbReference type="ChEBI" id="CHEBI:60240"/>
    </ligand>
</feature>
<proteinExistence type="inferred from homology"/>
<evidence type="ECO:0000256" key="9">
    <source>
        <dbReference type="HAMAP-Rule" id="MF_00060"/>
    </source>
</evidence>
<dbReference type="InterPro" id="IPR036523">
    <property type="entry name" value="SurE-like_sf"/>
</dbReference>